<dbReference type="InterPro" id="IPR036388">
    <property type="entry name" value="WH-like_DNA-bd_sf"/>
</dbReference>
<dbReference type="GO" id="GO:0003677">
    <property type="term" value="F:DNA binding"/>
    <property type="evidence" value="ECO:0007669"/>
    <property type="project" value="UniProtKB-KW"/>
</dbReference>
<organism evidence="5 6">
    <name type="scientific">Neorhizobium galegae bv. orientalis str. HAMBI 540</name>
    <dbReference type="NCBI Taxonomy" id="1028800"/>
    <lineage>
        <taxon>Bacteria</taxon>
        <taxon>Pseudomonadati</taxon>
        <taxon>Pseudomonadota</taxon>
        <taxon>Alphaproteobacteria</taxon>
        <taxon>Hyphomicrobiales</taxon>
        <taxon>Rhizobiaceae</taxon>
        <taxon>Rhizobium/Agrobacterium group</taxon>
        <taxon>Neorhizobium</taxon>
    </lineage>
</organism>
<dbReference type="Pfam" id="PF12802">
    <property type="entry name" value="MarR_2"/>
    <property type="match status" value="1"/>
</dbReference>
<dbReference type="RefSeq" id="WP_080724988.1">
    <property type="nucleotide sequence ID" value="NZ_HG938353.1"/>
</dbReference>
<keyword evidence="6" id="KW-1185">Reference proteome</keyword>
<dbReference type="KEGG" id="ngg:RG540_CH39680"/>
<keyword evidence="1" id="KW-0805">Transcription regulation</keyword>
<evidence type="ECO:0000313" key="5">
    <source>
        <dbReference type="EMBL" id="CDN50118.1"/>
    </source>
</evidence>
<dbReference type="Gene3D" id="1.10.10.10">
    <property type="entry name" value="Winged helix-like DNA-binding domain superfamily/Winged helix DNA-binding domain"/>
    <property type="match status" value="1"/>
</dbReference>
<dbReference type="InterPro" id="IPR036390">
    <property type="entry name" value="WH_DNA-bd_sf"/>
</dbReference>
<proteinExistence type="predicted"/>
<dbReference type="PANTHER" id="PTHR42756">
    <property type="entry name" value="TRANSCRIPTIONAL REGULATOR, MARR"/>
    <property type="match status" value="1"/>
</dbReference>
<accession>A0A068SV75</accession>
<keyword evidence="2" id="KW-0238">DNA-binding</keyword>
<dbReference type="PANTHER" id="PTHR42756:SF1">
    <property type="entry name" value="TRANSCRIPTIONAL REPRESSOR OF EMRAB OPERON"/>
    <property type="match status" value="1"/>
</dbReference>
<evidence type="ECO:0000256" key="1">
    <source>
        <dbReference type="ARBA" id="ARBA00023015"/>
    </source>
</evidence>
<dbReference type="eggNOG" id="COG1846">
    <property type="taxonomic scope" value="Bacteria"/>
</dbReference>
<name>A0A068SV75_NEOGA</name>
<dbReference type="SMART" id="SM00347">
    <property type="entry name" value="HTH_MARR"/>
    <property type="match status" value="1"/>
</dbReference>
<dbReference type="InterPro" id="IPR000835">
    <property type="entry name" value="HTH_MarR-typ"/>
</dbReference>
<evidence type="ECO:0000259" key="4">
    <source>
        <dbReference type="PROSITE" id="PS50995"/>
    </source>
</evidence>
<dbReference type="GeneID" id="25391830"/>
<dbReference type="AlphaFoldDB" id="A0A068SV75"/>
<evidence type="ECO:0000313" key="6">
    <source>
        <dbReference type="Proteomes" id="UP000028181"/>
    </source>
</evidence>
<dbReference type="HOGENOM" id="CLU_083287_8_0_5"/>
<dbReference type="OrthoDB" id="8363811at2"/>
<feature type="domain" description="HTH marR-type" evidence="4">
    <location>
        <begin position="13"/>
        <end position="145"/>
    </location>
</feature>
<protein>
    <submittedName>
        <fullName evidence="5">Transcriptional regulator, MarR family</fullName>
    </submittedName>
</protein>
<reference evidence="6" key="1">
    <citation type="journal article" date="2014" name="BMC Genomics">
        <title>Genome sequencing of two Neorhizobium galegae strains reveals a noeT gene responsible for the unusual acetylation of the nodulation factors.</title>
        <authorList>
            <person name="Osterman J."/>
            <person name="Marsh J."/>
            <person name="Laine P.K."/>
            <person name="Zeng Z."/>
            <person name="Alatalo E."/>
            <person name="Sullivan J.T."/>
            <person name="Young J.P."/>
            <person name="Thomas-Oates J."/>
            <person name="Paulin L."/>
            <person name="Lindstrom K."/>
        </authorList>
    </citation>
    <scope>NUCLEOTIDE SEQUENCE [LARGE SCALE GENOMIC DNA]</scope>
    <source>
        <strain evidence="6">HAMBI 540</strain>
    </source>
</reference>
<dbReference type="PATRIC" id="fig|1028800.3.peg.4028"/>
<evidence type="ECO:0000256" key="3">
    <source>
        <dbReference type="ARBA" id="ARBA00023163"/>
    </source>
</evidence>
<keyword evidence="3" id="KW-0804">Transcription</keyword>
<sequence length="171" mass="19260">MTEERPTSPRKLSKVVPYRLARSNAEMMKLVSLLCEANGFKLNIWRVMSAIGTYRSISPMEIGKLTTIDKAMVSRAIRELVDRDLIDRRADARDARWAQIQLTVAGTAVYEKMVAGIDALEKHMFGDLPPEKTAAFMEMLELIERRAKLAREMVELNGKAGLARLLGHDAE</sequence>
<dbReference type="GO" id="GO:0003700">
    <property type="term" value="F:DNA-binding transcription factor activity"/>
    <property type="evidence" value="ECO:0007669"/>
    <property type="project" value="InterPro"/>
</dbReference>
<gene>
    <name evidence="5" type="ORF">RG540_CH39680</name>
</gene>
<dbReference type="PROSITE" id="PS50995">
    <property type="entry name" value="HTH_MARR_2"/>
    <property type="match status" value="1"/>
</dbReference>
<evidence type="ECO:0000256" key="2">
    <source>
        <dbReference type="ARBA" id="ARBA00023125"/>
    </source>
</evidence>
<dbReference type="SUPFAM" id="SSF46785">
    <property type="entry name" value="Winged helix' DNA-binding domain"/>
    <property type="match status" value="1"/>
</dbReference>
<dbReference type="EMBL" id="HG938353">
    <property type="protein sequence ID" value="CDN50118.1"/>
    <property type="molecule type" value="Genomic_DNA"/>
</dbReference>
<dbReference type="Proteomes" id="UP000028181">
    <property type="component" value="Chromosome I"/>
</dbReference>